<comment type="subcellular location">
    <subcellularLocation>
        <location evidence="2">Golgi apparatus</location>
        <location evidence="2">trans-Golgi network</location>
    </subcellularLocation>
</comment>
<comment type="function">
    <text evidence="2">Acts as component of the GARP complex that is involved in retrograde transport from early and late endosomes to the trans-Golgi network (TGN).</text>
</comment>
<comment type="subunit">
    <text evidence="2">Component of the Golgi-associated retrograde protein (GARP) complex.</text>
</comment>
<evidence type="ECO:0000256" key="3">
    <source>
        <dbReference type="SAM" id="MobiDB-lite"/>
    </source>
</evidence>
<dbReference type="GeneID" id="95974133"/>
<evidence type="ECO:0000256" key="1">
    <source>
        <dbReference type="ARBA" id="ARBA00006080"/>
    </source>
</evidence>
<accession>A0ABR3PE35</accession>
<reference evidence="4 5" key="1">
    <citation type="submission" date="2024-07" db="EMBL/GenBank/DDBJ databases">
        <title>Draft sequence of the Neodothiora populina.</title>
        <authorList>
            <person name="Drown D.D."/>
            <person name="Schuette U.S."/>
            <person name="Buechlein A.B."/>
            <person name="Rusch D.R."/>
            <person name="Winton L.W."/>
            <person name="Adams G.A."/>
        </authorList>
    </citation>
    <scope>NUCLEOTIDE SEQUENCE [LARGE SCALE GENOMIC DNA]</scope>
    <source>
        <strain evidence="4 5">CPC 39397</strain>
    </source>
</reference>
<dbReference type="Pfam" id="PF08700">
    <property type="entry name" value="VPS51_Exo84_N"/>
    <property type="match status" value="1"/>
</dbReference>
<sequence length="266" mass="29568">MSTIASPRPSINLSRRTSTSSAATTTARSPSVTRTPYPPPPAPSTTRRNRAALREFYGLKEQERDKAAAAFAAENGVVADDKLPESEIDNPGFDADKFVKDIMDKEGLEGIMRTEAELVSEIRGLDGERKALVYDNYSKLIAATDTIRKMRTNMDPLAPTTSTLTPAISHIAETATSLSESIKKLAPQIQSDAFLAEERRVKQQETVRYLLKTPDRLRRLRQEGHIESSRKDWEDVKILLEKLKHVKGTDVLRKQCEEVMGAEAGT</sequence>
<keyword evidence="5" id="KW-1185">Reference proteome</keyword>
<evidence type="ECO:0000313" key="4">
    <source>
        <dbReference type="EMBL" id="KAL1303985.1"/>
    </source>
</evidence>
<comment type="similarity">
    <text evidence="1 2">Belongs to the VPS51 family.</text>
</comment>
<dbReference type="Proteomes" id="UP001562354">
    <property type="component" value="Unassembled WGS sequence"/>
</dbReference>
<feature type="compositionally biased region" description="Low complexity" evidence="3">
    <location>
        <begin position="14"/>
        <end position="35"/>
    </location>
</feature>
<gene>
    <name evidence="4" type="ORF">AAFC00_000430</name>
</gene>
<feature type="compositionally biased region" description="Polar residues" evidence="3">
    <location>
        <begin position="1"/>
        <end position="13"/>
    </location>
</feature>
<dbReference type="EMBL" id="JBFMKM010000009">
    <property type="protein sequence ID" value="KAL1303985.1"/>
    <property type="molecule type" value="Genomic_DNA"/>
</dbReference>
<proteinExistence type="inferred from homology"/>
<keyword evidence="2" id="KW-0333">Golgi apparatus</keyword>
<dbReference type="InterPro" id="IPR014812">
    <property type="entry name" value="Vps51"/>
</dbReference>
<protein>
    <recommendedName>
        <fullName evidence="2">Vacuolar protein sorting-associated protein 51 homolog</fullName>
    </recommendedName>
</protein>
<dbReference type="RefSeq" id="XP_069200260.1">
    <property type="nucleotide sequence ID" value="XM_069344045.1"/>
</dbReference>
<feature type="region of interest" description="Disordered" evidence="3">
    <location>
        <begin position="1"/>
        <end position="49"/>
    </location>
</feature>
<keyword evidence="2" id="KW-0445">Lipid transport</keyword>
<comment type="caution">
    <text evidence="4">The sequence shown here is derived from an EMBL/GenBank/DDBJ whole genome shotgun (WGS) entry which is preliminary data.</text>
</comment>
<organism evidence="4 5">
    <name type="scientific">Neodothiora populina</name>
    <dbReference type="NCBI Taxonomy" id="2781224"/>
    <lineage>
        <taxon>Eukaryota</taxon>
        <taxon>Fungi</taxon>
        <taxon>Dikarya</taxon>
        <taxon>Ascomycota</taxon>
        <taxon>Pezizomycotina</taxon>
        <taxon>Dothideomycetes</taxon>
        <taxon>Dothideomycetidae</taxon>
        <taxon>Dothideales</taxon>
        <taxon>Dothioraceae</taxon>
        <taxon>Neodothiora</taxon>
    </lineage>
</organism>
<name>A0ABR3PE35_9PEZI</name>
<keyword evidence="2" id="KW-0813">Transport</keyword>
<dbReference type="PANTHER" id="PTHR15954">
    <property type="entry name" value="VACUOLAR PROTEIN SORTING-ASSOCIATED PROTEIN 51 HOMOLOG"/>
    <property type="match status" value="1"/>
</dbReference>
<evidence type="ECO:0000256" key="2">
    <source>
        <dbReference type="RuleBase" id="RU368010"/>
    </source>
</evidence>
<evidence type="ECO:0000313" key="5">
    <source>
        <dbReference type="Proteomes" id="UP001562354"/>
    </source>
</evidence>
<dbReference type="PANTHER" id="PTHR15954:SF4">
    <property type="entry name" value="VACUOLAR PROTEIN SORTING-ASSOCIATED PROTEIN 51 HOMOLOG"/>
    <property type="match status" value="1"/>
</dbReference>
<keyword evidence="2" id="KW-0653">Protein transport</keyword>